<dbReference type="InterPro" id="IPR036864">
    <property type="entry name" value="Zn2-C6_fun-type_DNA-bd_sf"/>
</dbReference>
<comment type="caution">
    <text evidence="5">The sequence shown here is derived from an EMBL/GenBank/DDBJ whole genome shotgun (WGS) entry which is preliminary data.</text>
</comment>
<dbReference type="Gene3D" id="4.10.240.10">
    <property type="entry name" value="Zn(2)-C6 fungal-type DNA-binding domain"/>
    <property type="match status" value="1"/>
</dbReference>
<dbReference type="Pfam" id="PF00172">
    <property type="entry name" value="Zn_clus"/>
    <property type="match status" value="1"/>
</dbReference>
<evidence type="ECO:0000256" key="3">
    <source>
        <dbReference type="SAM" id="MobiDB-lite"/>
    </source>
</evidence>
<dbReference type="SUPFAM" id="SSF57701">
    <property type="entry name" value="Zn2/Cys6 DNA-binding domain"/>
    <property type="match status" value="1"/>
</dbReference>
<dbReference type="PROSITE" id="PS00463">
    <property type="entry name" value="ZN2_CY6_FUNGAL_1"/>
    <property type="match status" value="1"/>
</dbReference>
<keyword evidence="6" id="KW-1185">Reference proteome</keyword>
<dbReference type="CDD" id="cd00067">
    <property type="entry name" value="GAL4"/>
    <property type="match status" value="1"/>
</dbReference>
<evidence type="ECO:0000256" key="1">
    <source>
        <dbReference type="ARBA" id="ARBA00022723"/>
    </source>
</evidence>
<dbReference type="Proteomes" id="UP001218218">
    <property type="component" value="Unassembled WGS sequence"/>
</dbReference>
<name>A0AAD7AP44_9AGAR</name>
<feature type="region of interest" description="Disordered" evidence="3">
    <location>
        <begin position="1"/>
        <end position="30"/>
    </location>
</feature>
<evidence type="ECO:0000313" key="6">
    <source>
        <dbReference type="Proteomes" id="UP001218218"/>
    </source>
</evidence>
<sequence length="758" mass="84728">MASDDELATPKPTNSVPAQGLTATKQRRPQRSCDFCRHRKIRCDGPKKGSGDRCSTCVAFGSTCTYLKPAKKRGRKIITAEDLQRENCELKKENASLKAQLQSPSLCAVCCQALPSRPAGGDDTPSTSSDYDSTASDPKEPFGDDFATDNLTSRFSQVSIESMKITYLGPVSTFALADNVIAIKEKYMGPPSLTHSRRALFWDVFPWEKQTYDLRPCYVYPANDLIISLLDLYFTTIHPTIPVLHRPSFERSVAEGLHLTDTDFGGTLLSVLAVASRYSDDPRVFVDGITPLSSGWKFASQVRILPKLSPPTIHEVQMYCLLTFFFLGTSAPQVSMLYMGLGLRSLRQRGVHRKGPNDDPPPNAETELWKRAFWVFVTVERKLSLCMGRPAGLHADDYDPAPPLQVDDEYWDQGFTQPLGKPSQLSYFAYQLRLFEIYGDVLRRLHDPRKSKTPSLNGPAWERRMVSEFNAAMDEFLKSLPPHLRWDLENPPQGTFFDQSATLHISYNYILLSIHRPYIKNRAVAGSLALCASAARAIIHTADIWLGNLQRIPLPSIINPVFISGIVTVFNMLQNKRAGLPMDQNADLLQLATAMEILKFAESRLQPVGRLWELLRELWFLDGPIPLPLPLTYALPPNHDSQPSCVDCNTSKKAVPALSCPVPFLQNVPDEYQLSYGQSFDLRDETLSFEPNYSPALKPGMSIEQLLASNGEMLDDELMSMWMAAPVDIADIGPWNAYIESRNIYGGDASWSNGFRAP</sequence>
<dbReference type="SMART" id="SM00906">
    <property type="entry name" value="Fungal_trans"/>
    <property type="match status" value="1"/>
</dbReference>
<evidence type="ECO:0000313" key="5">
    <source>
        <dbReference type="EMBL" id="KAJ7364451.1"/>
    </source>
</evidence>
<feature type="compositionally biased region" description="Polar residues" evidence="3">
    <location>
        <begin position="11"/>
        <end position="24"/>
    </location>
</feature>
<dbReference type="GO" id="GO:0008270">
    <property type="term" value="F:zinc ion binding"/>
    <property type="evidence" value="ECO:0007669"/>
    <property type="project" value="InterPro"/>
</dbReference>
<dbReference type="Pfam" id="PF04082">
    <property type="entry name" value="Fungal_trans"/>
    <property type="match status" value="1"/>
</dbReference>
<dbReference type="SMART" id="SM00066">
    <property type="entry name" value="GAL4"/>
    <property type="match status" value="1"/>
</dbReference>
<dbReference type="InterPro" id="IPR050987">
    <property type="entry name" value="AtrR-like"/>
</dbReference>
<accession>A0AAD7AP44</accession>
<dbReference type="InterPro" id="IPR007219">
    <property type="entry name" value="XnlR_reg_dom"/>
</dbReference>
<keyword evidence="2" id="KW-0539">Nucleus</keyword>
<dbReference type="InterPro" id="IPR001138">
    <property type="entry name" value="Zn2Cys6_DnaBD"/>
</dbReference>
<dbReference type="CDD" id="cd12148">
    <property type="entry name" value="fungal_TF_MHR"/>
    <property type="match status" value="1"/>
</dbReference>
<dbReference type="AlphaFoldDB" id="A0AAD7AP44"/>
<feature type="region of interest" description="Disordered" evidence="3">
    <location>
        <begin position="118"/>
        <end position="144"/>
    </location>
</feature>
<dbReference type="PANTHER" id="PTHR46910:SF38">
    <property type="entry name" value="ZN(2)-C6 FUNGAL-TYPE DOMAIN-CONTAINING PROTEIN"/>
    <property type="match status" value="1"/>
</dbReference>
<reference evidence="5" key="1">
    <citation type="submission" date="2023-03" db="EMBL/GenBank/DDBJ databases">
        <title>Massive genome expansion in bonnet fungi (Mycena s.s.) driven by repeated elements and novel gene families across ecological guilds.</title>
        <authorList>
            <consortium name="Lawrence Berkeley National Laboratory"/>
            <person name="Harder C.B."/>
            <person name="Miyauchi S."/>
            <person name="Viragh M."/>
            <person name="Kuo A."/>
            <person name="Thoen E."/>
            <person name="Andreopoulos B."/>
            <person name="Lu D."/>
            <person name="Skrede I."/>
            <person name="Drula E."/>
            <person name="Henrissat B."/>
            <person name="Morin E."/>
            <person name="Kohler A."/>
            <person name="Barry K."/>
            <person name="LaButti K."/>
            <person name="Morin E."/>
            <person name="Salamov A."/>
            <person name="Lipzen A."/>
            <person name="Mereny Z."/>
            <person name="Hegedus B."/>
            <person name="Baldrian P."/>
            <person name="Stursova M."/>
            <person name="Weitz H."/>
            <person name="Taylor A."/>
            <person name="Grigoriev I.V."/>
            <person name="Nagy L.G."/>
            <person name="Martin F."/>
            <person name="Kauserud H."/>
        </authorList>
    </citation>
    <scope>NUCLEOTIDE SEQUENCE</scope>
    <source>
        <strain evidence="5">CBHHK002</strain>
    </source>
</reference>
<organism evidence="5 6">
    <name type="scientific">Mycena albidolilacea</name>
    <dbReference type="NCBI Taxonomy" id="1033008"/>
    <lineage>
        <taxon>Eukaryota</taxon>
        <taxon>Fungi</taxon>
        <taxon>Dikarya</taxon>
        <taxon>Basidiomycota</taxon>
        <taxon>Agaricomycotina</taxon>
        <taxon>Agaricomycetes</taxon>
        <taxon>Agaricomycetidae</taxon>
        <taxon>Agaricales</taxon>
        <taxon>Marasmiineae</taxon>
        <taxon>Mycenaceae</taxon>
        <taxon>Mycena</taxon>
    </lineage>
</organism>
<proteinExistence type="predicted"/>
<evidence type="ECO:0000256" key="2">
    <source>
        <dbReference type="ARBA" id="ARBA00023242"/>
    </source>
</evidence>
<protein>
    <submittedName>
        <fullName evidence="5">Fungal-specific transcription factor domain-containing protein</fullName>
    </submittedName>
</protein>
<gene>
    <name evidence="5" type="ORF">DFH08DRAFT_839347</name>
</gene>
<feature type="domain" description="Zn(2)-C6 fungal-type" evidence="4">
    <location>
        <begin position="32"/>
        <end position="64"/>
    </location>
</feature>
<feature type="compositionally biased region" description="Low complexity" evidence="3">
    <location>
        <begin position="122"/>
        <end position="136"/>
    </location>
</feature>
<dbReference type="GO" id="GO:0006351">
    <property type="term" value="P:DNA-templated transcription"/>
    <property type="evidence" value="ECO:0007669"/>
    <property type="project" value="InterPro"/>
</dbReference>
<dbReference type="GO" id="GO:0003677">
    <property type="term" value="F:DNA binding"/>
    <property type="evidence" value="ECO:0007669"/>
    <property type="project" value="InterPro"/>
</dbReference>
<dbReference type="PANTHER" id="PTHR46910">
    <property type="entry name" value="TRANSCRIPTION FACTOR PDR1"/>
    <property type="match status" value="1"/>
</dbReference>
<keyword evidence="1" id="KW-0479">Metal-binding</keyword>
<dbReference type="GO" id="GO:0000981">
    <property type="term" value="F:DNA-binding transcription factor activity, RNA polymerase II-specific"/>
    <property type="evidence" value="ECO:0007669"/>
    <property type="project" value="InterPro"/>
</dbReference>
<dbReference type="CDD" id="cd14686">
    <property type="entry name" value="bZIP"/>
    <property type="match status" value="1"/>
</dbReference>
<evidence type="ECO:0000259" key="4">
    <source>
        <dbReference type="PROSITE" id="PS00463"/>
    </source>
</evidence>
<dbReference type="EMBL" id="JARIHO010000003">
    <property type="protein sequence ID" value="KAJ7364451.1"/>
    <property type="molecule type" value="Genomic_DNA"/>
</dbReference>